<feature type="transmembrane region" description="Helical" evidence="1">
    <location>
        <begin position="70"/>
        <end position="90"/>
    </location>
</feature>
<evidence type="ECO:0000313" key="2">
    <source>
        <dbReference type="EMBL" id="VAW43219.1"/>
    </source>
</evidence>
<protein>
    <submittedName>
        <fullName evidence="2">Uncharacterized protein</fullName>
    </submittedName>
</protein>
<sequence>MTRQVKIKVRPQQTIQFPGICVHCSQPAPETMIVRQRNGRITRSIHVPLCQRCADELNRHSADEERLTKISWLVGGVSFLLGLAVTLLLTPATLAFGLRLLIALLVGAGLITAVFWGFRKSIGDAALPEKQSIRQSVAIKTFSWRATTFAFENDLFADRFVELNAARLMEI</sequence>
<keyword evidence="1" id="KW-0472">Membrane</keyword>
<dbReference type="EMBL" id="UOEU01001047">
    <property type="protein sequence ID" value="VAW43219.1"/>
    <property type="molecule type" value="Genomic_DNA"/>
</dbReference>
<organism evidence="2">
    <name type="scientific">hydrothermal vent metagenome</name>
    <dbReference type="NCBI Taxonomy" id="652676"/>
    <lineage>
        <taxon>unclassified sequences</taxon>
        <taxon>metagenomes</taxon>
        <taxon>ecological metagenomes</taxon>
    </lineage>
</organism>
<name>A0A3B0W1Q8_9ZZZZ</name>
<proteinExistence type="predicted"/>
<keyword evidence="1" id="KW-0812">Transmembrane</keyword>
<evidence type="ECO:0000256" key="1">
    <source>
        <dbReference type="SAM" id="Phobius"/>
    </source>
</evidence>
<keyword evidence="1" id="KW-1133">Transmembrane helix</keyword>
<dbReference type="AlphaFoldDB" id="A0A3B0W1Q8"/>
<reference evidence="2" key="1">
    <citation type="submission" date="2018-06" db="EMBL/GenBank/DDBJ databases">
        <authorList>
            <person name="Zhirakovskaya E."/>
        </authorList>
    </citation>
    <scope>NUCLEOTIDE SEQUENCE</scope>
</reference>
<feature type="transmembrane region" description="Helical" evidence="1">
    <location>
        <begin position="96"/>
        <end position="118"/>
    </location>
</feature>
<accession>A0A3B0W1Q8</accession>
<gene>
    <name evidence="2" type="ORF">MNBD_CHLOROFLEXI01-692</name>
</gene>